<dbReference type="SUPFAM" id="SSF57850">
    <property type="entry name" value="RING/U-box"/>
    <property type="match status" value="1"/>
</dbReference>
<dbReference type="Pfam" id="PF13445">
    <property type="entry name" value="zf-RING_UBOX"/>
    <property type="match status" value="1"/>
</dbReference>
<dbReference type="OrthoDB" id="1933455at2759"/>
<dbReference type="InterPro" id="IPR045098">
    <property type="entry name" value="Fyv10_fam"/>
</dbReference>
<dbReference type="AlphaFoldDB" id="A0A7D9HQ62"/>
<dbReference type="GO" id="GO:0061630">
    <property type="term" value="F:ubiquitin protein ligase activity"/>
    <property type="evidence" value="ECO:0007669"/>
    <property type="project" value="InterPro"/>
</dbReference>
<feature type="domain" description="CTLH" evidence="10">
    <location>
        <begin position="151"/>
        <end position="207"/>
    </location>
</feature>
<keyword evidence="6" id="KW-0863">Zinc-finger</keyword>
<evidence type="ECO:0000256" key="6">
    <source>
        <dbReference type="ARBA" id="ARBA00022771"/>
    </source>
</evidence>
<dbReference type="SMART" id="SM00668">
    <property type="entry name" value="CTLH"/>
    <property type="match status" value="1"/>
</dbReference>
<evidence type="ECO:0000256" key="5">
    <source>
        <dbReference type="ARBA" id="ARBA00022723"/>
    </source>
</evidence>
<dbReference type="InterPro" id="IPR024964">
    <property type="entry name" value="CTLH/CRA"/>
</dbReference>
<dbReference type="PROSITE" id="PS50897">
    <property type="entry name" value="CTLH"/>
    <property type="match status" value="1"/>
</dbReference>
<gene>
    <name evidence="12" type="ORF">PACLA_8A036229</name>
</gene>
<accession>A0A7D9HQ62</accession>
<dbReference type="PROSITE" id="PS50896">
    <property type="entry name" value="LISH"/>
    <property type="match status" value="1"/>
</dbReference>
<dbReference type="GO" id="GO:0008270">
    <property type="term" value="F:zinc ion binding"/>
    <property type="evidence" value="ECO:0007669"/>
    <property type="project" value="UniProtKB-KW"/>
</dbReference>
<dbReference type="SMART" id="SM00667">
    <property type="entry name" value="LisH"/>
    <property type="match status" value="1"/>
</dbReference>
<proteinExistence type="predicted"/>
<dbReference type="CDD" id="cd16659">
    <property type="entry name" value="RING-Ubox_Emp"/>
    <property type="match status" value="1"/>
</dbReference>
<comment type="subcellular location">
    <subcellularLocation>
        <location evidence="2">Cytoplasm</location>
    </subcellularLocation>
    <subcellularLocation>
        <location evidence="1">Nucleus matrix</location>
    </subcellularLocation>
</comment>
<dbReference type="PANTHER" id="PTHR12170:SF2">
    <property type="entry name" value="E3 UBIQUITIN-PROTEIN TRANSFERASE MAEA"/>
    <property type="match status" value="1"/>
</dbReference>
<evidence type="ECO:0000256" key="2">
    <source>
        <dbReference type="ARBA" id="ARBA00004496"/>
    </source>
</evidence>
<evidence type="ECO:0000313" key="12">
    <source>
        <dbReference type="EMBL" id="CAB3988064.1"/>
    </source>
</evidence>
<dbReference type="PANTHER" id="PTHR12170">
    <property type="entry name" value="MACROPHAGE ERYTHROBLAST ATTACHER-RELATED"/>
    <property type="match status" value="1"/>
</dbReference>
<dbReference type="PROSITE" id="PS51867">
    <property type="entry name" value="ZF_RING_GID"/>
    <property type="match status" value="1"/>
</dbReference>
<evidence type="ECO:0000256" key="9">
    <source>
        <dbReference type="ARBA" id="ARBA00029678"/>
    </source>
</evidence>
<dbReference type="InterPro" id="IPR013144">
    <property type="entry name" value="CRA_dom"/>
</dbReference>
<protein>
    <recommendedName>
        <fullName evidence="3">E3 ubiquitin-protein transferase MAEA</fullName>
    </recommendedName>
    <alternativeName>
        <fullName evidence="9">Macrophage erythroblast attacher</fullName>
    </alternativeName>
</protein>
<keyword evidence="8" id="KW-0265">Erythrocyte maturation</keyword>
<evidence type="ECO:0000313" key="13">
    <source>
        <dbReference type="Proteomes" id="UP001152795"/>
    </source>
</evidence>
<keyword evidence="5" id="KW-0479">Metal-binding</keyword>
<dbReference type="InterPro" id="IPR006595">
    <property type="entry name" value="CTLH_C"/>
</dbReference>
<keyword evidence="7" id="KW-0862">Zinc</keyword>
<feature type="domain" description="RING-Gid-type" evidence="11">
    <location>
        <begin position="303"/>
        <end position="372"/>
    </location>
</feature>
<dbReference type="GO" id="GO:0016363">
    <property type="term" value="C:nuclear matrix"/>
    <property type="evidence" value="ECO:0007669"/>
    <property type="project" value="UniProtKB-SubCell"/>
</dbReference>
<dbReference type="InterPro" id="IPR006594">
    <property type="entry name" value="LisH"/>
</dbReference>
<dbReference type="Proteomes" id="UP001152795">
    <property type="component" value="Unassembled WGS sequence"/>
</dbReference>
<evidence type="ECO:0000256" key="4">
    <source>
        <dbReference type="ARBA" id="ARBA00022490"/>
    </source>
</evidence>
<dbReference type="InterPro" id="IPR027370">
    <property type="entry name" value="Znf-RING_euk"/>
</dbReference>
<dbReference type="InterPro" id="IPR044063">
    <property type="entry name" value="ZF_RING_GID"/>
</dbReference>
<dbReference type="SMART" id="SM00757">
    <property type="entry name" value="CRA"/>
    <property type="match status" value="1"/>
</dbReference>
<evidence type="ECO:0000256" key="8">
    <source>
        <dbReference type="ARBA" id="ARBA00023057"/>
    </source>
</evidence>
<sequence length="387" mass="44122">MADVKTLEYSTLKVPYEVLNKKFRTAQKIIDREVSHVLAANSDLSNVVKKQSVKVSDMTGILDGVIEKLQVLKRKAEECVVAEEKCTKHLHVRLEHLKEHADERKSSMLVWKKKRLDRMLVDHLLRAGYYETAGRLAADAQIEELVDVDLFVTANRVEKALEDHNAAPCLTWCHEHKSRLRKLKSTLEFNVRTQEFIEFIRANERQEAVRYARKHFGSVDVVPPEELRKIMALLAFTPETVCDRYKDLFNVNRWDDLAKQFKRDNFALHHLSSESTLSVTLQTGLSALKTPHCGIEGHTSSECPVCSKQLSELATTLPYSHCAQSRLVCPISGEVMNENNPPMVLPNGYVYGENSLQRMAQNNNGVVTCVKTKEQFKVDEAEKVFVM</sequence>
<name>A0A7D9HQ62_PARCT</name>
<evidence type="ECO:0000256" key="3">
    <source>
        <dbReference type="ARBA" id="ARBA00014384"/>
    </source>
</evidence>
<evidence type="ECO:0000259" key="10">
    <source>
        <dbReference type="PROSITE" id="PS50897"/>
    </source>
</evidence>
<reference evidence="12" key="1">
    <citation type="submission" date="2020-04" db="EMBL/GenBank/DDBJ databases">
        <authorList>
            <person name="Alioto T."/>
            <person name="Alioto T."/>
            <person name="Gomez Garrido J."/>
        </authorList>
    </citation>
    <scope>NUCLEOTIDE SEQUENCE</scope>
    <source>
        <strain evidence="12">A484AB</strain>
    </source>
</reference>
<keyword evidence="4" id="KW-0963">Cytoplasm</keyword>
<dbReference type="GO" id="GO:0005737">
    <property type="term" value="C:cytoplasm"/>
    <property type="evidence" value="ECO:0007669"/>
    <property type="project" value="UniProtKB-SubCell"/>
</dbReference>
<evidence type="ECO:0000259" key="11">
    <source>
        <dbReference type="PROSITE" id="PS51867"/>
    </source>
</evidence>
<dbReference type="GO" id="GO:0043249">
    <property type="term" value="P:erythrocyte maturation"/>
    <property type="evidence" value="ECO:0007669"/>
    <property type="project" value="UniProtKB-KW"/>
</dbReference>
<dbReference type="GO" id="GO:0043161">
    <property type="term" value="P:proteasome-mediated ubiquitin-dependent protein catabolic process"/>
    <property type="evidence" value="ECO:0007669"/>
    <property type="project" value="InterPro"/>
</dbReference>
<evidence type="ECO:0000256" key="7">
    <source>
        <dbReference type="ARBA" id="ARBA00022833"/>
    </source>
</evidence>
<organism evidence="12 13">
    <name type="scientific">Paramuricea clavata</name>
    <name type="common">Red gorgonian</name>
    <name type="synonym">Violescent sea-whip</name>
    <dbReference type="NCBI Taxonomy" id="317549"/>
    <lineage>
        <taxon>Eukaryota</taxon>
        <taxon>Metazoa</taxon>
        <taxon>Cnidaria</taxon>
        <taxon>Anthozoa</taxon>
        <taxon>Octocorallia</taxon>
        <taxon>Malacalcyonacea</taxon>
        <taxon>Plexauridae</taxon>
        <taxon>Paramuricea</taxon>
    </lineage>
</organism>
<evidence type="ECO:0000256" key="1">
    <source>
        <dbReference type="ARBA" id="ARBA00004109"/>
    </source>
</evidence>
<comment type="caution">
    <text evidence="12">The sequence shown here is derived from an EMBL/GenBank/DDBJ whole genome shotgun (WGS) entry which is preliminary data.</text>
</comment>
<dbReference type="EMBL" id="CACRXK020001274">
    <property type="protein sequence ID" value="CAB3988064.1"/>
    <property type="molecule type" value="Genomic_DNA"/>
</dbReference>
<dbReference type="Pfam" id="PF10607">
    <property type="entry name" value="CTLH"/>
    <property type="match status" value="1"/>
</dbReference>
<dbReference type="GO" id="GO:0034657">
    <property type="term" value="C:GID complex"/>
    <property type="evidence" value="ECO:0007669"/>
    <property type="project" value="TreeGrafter"/>
</dbReference>
<keyword evidence="13" id="KW-1185">Reference proteome</keyword>